<protein>
    <submittedName>
        <fullName evidence="1">Uncharacterized protein</fullName>
    </submittedName>
</protein>
<name>A0ACB8XEX1_ARCLA</name>
<reference evidence="2" key="1">
    <citation type="journal article" date="2022" name="Mol. Ecol. Resour.">
        <title>The genomes of chicory, endive, great burdock and yacon provide insights into Asteraceae palaeo-polyploidization history and plant inulin production.</title>
        <authorList>
            <person name="Fan W."/>
            <person name="Wang S."/>
            <person name="Wang H."/>
            <person name="Wang A."/>
            <person name="Jiang F."/>
            <person name="Liu H."/>
            <person name="Zhao H."/>
            <person name="Xu D."/>
            <person name="Zhang Y."/>
        </authorList>
    </citation>
    <scope>NUCLEOTIDE SEQUENCE [LARGE SCALE GENOMIC DNA]</scope>
    <source>
        <strain evidence="2">cv. Niubang</strain>
    </source>
</reference>
<reference evidence="1 2" key="2">
    <citation type="journal article" date="2022" name="Mol. Ecol. Resour.">
        <title>The genomes of chicory, endive, great burdock and yacon provide insights into Asteraceae paleo-polyploidization history and plant inulin production.</title>
        <authorList>
            <person name="Fan W."/>
            <person name="Wang S."/>
            <person name="Wang H."/>
            <person name="Wang A."/>
            <person name="Jiang F."/>
            <person name="Liu H."/>
            <person name="Zhao H."/>
            <person name="Xu D."/>
            <person name="Zhang Y."/>
        </authorList>
    </citation>
    <scope>NUCLEOTIDE SEQUENCE [LARGE SCALE GENOMIC DNA]</scope>
    <source>
        <strain evidence="2">cv. Niubang</strain>
    </source>
</reference>
<accession>A0ACB8XEX1</accession>
<dbReference type="EMBL" id="CM042064">
    <property type="protein sequence ID" value="KAI3665343.1"/>
    <property type="molecule type" value="Genomic_DNA"/>
</dbReference>
<keyword evidence="2" id="KW-1185">Reference proteome</keyword>
<evidence type="ECO:0000313" key="1">
    <source>
        <dbReference type="EMBL" id="KAI3665343.1"/>
    </source>
</evidence>
<gene>
    <name evidence="1" type="ORF">L6452_43967</name>
</gene>
<evidence type="ECO:0000313" key="2">
    <source>
        <dbReference type="Proteomes" id="UP001055879"/>
    </source>
</evidence>
<dbReference type="Proteomes" id="UP001055879">
    <property type="component" value="Linkage Group LG18"/>
</dbReference>
<comment type="caution">
    <text evidence="1">The sequence shown here is derived from an EMBL/GenBank/DDBJ whole genome shotgun (WGS) entry which is preliminary data.</text>
</comment>
<sequence>MGFRQCSQSTIPTSFSNQISLSGEVITLQDCKQHDTEIKEQAFDKGILRQRKIFIETQDLDKFFVERLDDSQVKLISKLLQCCQEVDYDKQEIVQIRGLNNHLMEGRNFQSSCKLERFKVKTVNPVLTVIRK</sequence>
<organism evidence="1 2">
    <name type="scientific">Arctium lappa</name>
    <name type="common">Greater burdock</name>
    <name type="synonym">Lappa major</name>
    <dbReference type="NCBI Taxonomy" id="4217"/>
    <lineage>
        <taxon>Eukaryota</taxon>
        <taxon>Viridiplantae</taxon>
        <taxon>Streptophyta</taxon>
        <taxon>Embryophyta</taxon>
        <taxon>Tracheophyta</taxon>
        <taxon>Spermatophyta</taxon>
        <taxon>Magnoliopsida</taxon>
        <taxon>eudicotyledons</taxon>
        <taxon>Gunneridae</taxon>
        <taxon>Pentapetalae</taxon>
        <taxon>asterids</taxon>
        <taxon>campanulids</taxon>
        <taxon>Asterales</taxon>
        <taxon>Asteraceae</taxon>
        <taxon>Carduoideae</taxon>
        <taxon>Cardueae</taxon>
        <taxon>Arctiinae</taxon>
        <taxon>Arctium</taxon>
    </lineage>
</organism>
<proteinExistence type="predicted"/>